<sequence>MSERACTKVLLFMLKRGILDTEVNLMWFKRRPNTASDAEEPIDPLSASRLPVLIWLCLVTTATLILQTMSAPIIIPSIFFVIVMIVHAYFYWITGSIVAYSKPLYIIIQASLIYGSAILMPDGMPAILIGLIPVLIGQTVAIYFETAKVVFVAFVLYVMFCSLTLFNRTGPEAALLVLLLLLMMVVVISYASLFYKQVNARVRTQNFLRELELAHQKVEELTLTGERQRMARDLHDTLAQGLAGIIMQLEAASIHQEKGNQLKAQEIIRNAMVQARQSLADARRAIDDLRTKSTPSITLSEAFQEQLERFRQATGIATEFQGELSSQLSKVQMEHILHILSESLMNIARHAQANLVKITTSHSNNKFNLNIVDNGQGFNTDRIGKLHGHYGLIGVQERARLIGGSIEIDSNAQGTAIHLSVPL</sequence>
<feature type="domain" description="Histidine kinase" evidence="9">
    <location>
        <begin position="233"/>
        <end position="423"/>
    </location>
</feature>
<evidence type="ECO:0000256" key="5">
    <source>
        <dbReference type="ARBA" id="ARBA00022777"/>
    </source>
</evidence>
<keyword evidence="3" id="KW-0808">Transferase</keyword>
<name>A0A5M9WZZ2_PAEAM</name>
<evidence type="ECO:0000259" key="9">
    <source>
        <dbReference type="PROSITE" id="PS50109"/>
    </source>
</evidence>
<dbReference type="Gene3D" id="1.20.5.1930">
    <property type="match status" value="1"/>
</dbReference>
<protein>
    <recommendedName>
        <fullName evidence="2">histidine kinase</fullName>
        <ecNumber evidence="2">2.7.13.3</ecNumber>
    </recommendedName>
</protein>
<dbReference type="InterPro" id="IPR003594">
    <property type="entry name" value="HATPase_dom"/>
</dbReference>
<keyword evidence="8" id="KW-1133">Transmembrane helix</keyword>
<dbReference type="PANTHER" id="PTHR24421:SF55">
    <property type="entry name" value="SENSOR HISTIDINE KINASE YDFH"/>
    <property type="match status" value="1"/>
</dbReference>
<evidence type="ECO:0000256" key="6">
    <source>
        <dbReference type="ARBA" id="ARBA00022840"/>
    </source>
</evidence>
<dbReference type="GO" id="GO:0016020">
    <property type="term" value="C:membrane"/>
    <property type="evidence" value="ECO:0007669"/>
    <property type="project" value="InterPro"/>
</dbReference>
<feature type="transmembrane region" description="Helical" evidence="8">
    <location>
        <begin position="149"/>
        <end position="167"/>
    </location>
</feature>
<keyword evidence="7" id="KW-0902">Two-component regulatory system</keyword>
<gene>
    <name evidence="10" type="ORF">EC604_25805</name>
</gene>
<comment type="caution">
    <text evidence="10">The sequence shown here is derived from an EMBL/GenBank/DDBJ whole genome shotgun (WGS) entry which is preliminary data.</text>
</comment>
<dbReference type="EC" id="2.7.13.3" evidence="2"/>
<feature type="transmembrane region" description="Helical" evidence="8">
    <location>
        <begin position="73"/>
        <end position="92"/>
    </location>
</feature>
<dbReference type="PANTHER" id="PTHR24421">
    <property type="entry name" value="NITRATE/NITRITE SENSOR PROTEIN NARX-RELATED"/>
    <property type="match status" value="1"/>
</dbReference>
<evidence type="ECO:0000256" key="1">
    <source>
        <dbReference type="ARBA" id="ARBA00000085"/>
    </source>
</evidence>
<evidence type="ECO:0000256" key="8">
    <source>
        <dbReference type="SAM" id="Phobius"/>
    </source>
</evidence>
<feature type="transmembrane region" description="Helical" evidence="8">
    <location>
        <begin position="50"/>
        <end position="67"/>
    </location>
</feature>
<dbReference type="InterPro" id="IPR050482">
    <property type="entry name" value="Sensor_HK_TwoCompSys"/>
</dbReference>
<dbReference type="GO" id="GO:0000155">
    <property type="term" value="F:phosphorelay sensor kinase activity"/>
    <property type="evidence" value="ECO:0007669"/>
    <property type="project" value="InterPro"/>
</dbReference>
<keyword evidence="4" id="KW-0547">Nucleotide-binding</keyword>
<keyword evidence="8" id="KW-0812">Transmembrane</keyword>
<dbReference type="SMART" id="SM00387">
    <property type="entry name" value="HATPase_c"/>
    <property type="match status" value="1"/>
</dbReference>
<dbReference type="GO" id="GO:0046983">
    <property type="term" value="F:protein dimerization activity"/>
    <property type="evidence" value="ECO:0007669"/>
    <property type="project" value="InterPro"/>
</dbReference>
<proteinExistence type="predicted"/>
<dbReference type="Pfam" id="PF02518">
    <property type="entry name" value="HATPase_c"/>
    <property type="match status" value="1"/>
</dbReference>
<accession>A0A5M9WZZ2</accession>
<evidence type="ECO:0000256" key="4">
    <source>
        <dbReference type="ARBA" id="ARBA00022741"/>
    </source>
</evidence>
<comment type="catalytic activity">
    <reaction evidence="1">
        <text>ATP + protein L-histidine = ADP + protein N-phospho-L-histidine.</text>
        <dbReference type="EC" id="2.7.13.3"/>
    </reaction>
</comment>
<dbReference type="InterPro" id="IPR005467">
    <property type="entry name" value="His_kinase_dom"/>
</dbReference>
<dbReference type="SUPFAM" id="SSF55874">
    <property type="entry name" value="ATPase domain of HSP90 chaperone/DNA topoisomerase II/histidine kinase"/>
    <property type="match status" value="1"/>
</dbReference>
<evidence type="ECO:0000313" key="10">
    <source>
        <dbReference type="EMBL" id="KAA8787250.1"/>
    </source>
</evidence>
<keyword evidence="5 10" id="KW-0418">Kinase</keyword>
<dbReference type="EMBL" id="RIAS01000020">
    <property type="protein sequence ID" value="KAA8787250.1"/>
    <property type="molecule type" value="Genomic_DNA"/>
</dbReference>
<organism evidence="10 11">
    <name type="scientific">Paenibacillus amylolyticus</name>
    <dbReference type="NCBI Taxonomy" id="1451"/>
    <lineage>
        <taxon>Bacteria</taxon>
        <taxon>Bacillati</taxon>
        <taxon>Bacillota</taxon>
        <taxon>Bacilli</taxon>
        <taxon>Bacillales</taxon>
        <taxon>Paenibacillaceae</taxon>
        <taxon>Paenibacillus</taxon>
    </lineage>
</organism>
<dbReference type="GO" id="GO:0005524">
    <property type="term" value="F:ATP binding"/>
    <property type="evidence" value="ECO:0007669"/>
    <property type="project" value="UniProtKB-KW"/>
</dbReference>
<dbReference type="Pfam" id="PF07730">
    <property type="entry name" value="HisKA_3"/>
    <property type="match status" value="1"/>
</dbReference>
<keyword evidence="8" id="KW-0472">Membrane</keyword>
<feature type="transmembrane region" description="Helical" evidence="8">
    <location>
        <begin position="173"/>
        <end position="195"/>
    </location>
</feature>
<evidence type="ECO:0000256" key="3">
    <source>
        <dbReference type="ARBA" id="ARBA00022679"/>
    </source>
</evidence>
<keyword evidence="6" id="KW-0067">ATP-binding</keyword>
<evidence type="ECO:0000256" key="2">
    <source>
        <dbReference type="ARBA" id="ARBA00012438"/>
    </source>
</evidence>
<evidence type="ECO:0000313" key="11">
    <source>
        <dbReference type="Proteomes" id="UP000323664"/>
    </source>
</evidence>
<reference evidence="10 11" key="1">
    <citation type="journal article" date="2019" name="J. Ind. Microbiol. Biotechnol.">
        <title>Paenibacillus amylolyticus 27C64 has a diverse set of carbohydrate-active enzymes and complete pectin deconstruction system.</title>
        <authorList>
            <person name="Keggi C."/>
            <person name="Doran-Peterson J."/>
        </authorList>
    </citation>
    <scope>NUCLEOTIDE SEQUENCE [LARGE SCALE GENOMIC DNA]</scope>
    <source>
        <strain evidence="10 11">27C64</strain>
    </source>
</reference>
<dbReference type="Gene3D" id="3.30.565.10">
    <property type="entry name" value="Histidine kinase-like ATPase, C-terminal domain"/>
    <property type="match status" value="1"/>
</dbReference>
<dbReference type="CDD" id="cd16917">
    <property type="entry name" value="HATPase_UhpB-NarQ-NarX-like"/>
    <property type="match status" value="1"/>
</dbReference>
<dbReference type="InterPro" id="IPR011712">
    <property type="entry name" value="Sig_transdc_His_kin_sub3_dim/P"/>
</dbReference>
<dbReference type="PROSITE" id="PS50109">
    <property type="entry name" value="HIS_KIN"/>
    <property type="match status" value="1"/>
</dbReference>
<evidence type="ECO:0000256" key="7">
    <source>
        <dbReference type="ARBA" id="ARBA00023012"/>
    </source>
</evidence>
<dbReference type="Proteomes" id="UP000323664">
    <property type="component" value="Unassembled WGS sequence"/>
</dbReference>
<dbReference type="InterPro" id="IPR036890">
    <property type="entry name" value="HATPase_C_sf"/>
</dbReference>
<dbReference type="AlphaFoldDB" id="A0A5M9WZZ2"/>